<dbReference type="PANTHER" id="PTHR24067">
    <property type="entry name" value="UBIQUITIN-CONJUGATING ENZYME E2"/>
    <property type="match status" value="1"/>
</dbReference>
<dbReference type="AlphaFoldDB" id="A0A5A8DU76"/>
<name>A0A5A8DU76_CAFRO</name>
<evidence type="ECO:0000313" key="2">
    <source>
        <dbReference type="EMBL" id="KAA0167410.1"/>
    </source>
</evidence>
<dbReference type="Pfam" id="PF00179">
    <property type="entry name" value="UQ_con"/>
    <property type="match status" value="1"/>
</dbReference>
<evidence type="ECO:0000313" key="5">
    <source>
        <dbReference type="Proteomes" id="UP000325113"/>
    </source>
</evidence>
<feature type="domain" description="UBC core" evidence="1">
    <location>
        <begin position="7"/>
        <end position="128"/>
    </location>
</feature>
<sequence>MAVTATSSHRRLMAEARDLKRNRNGAYHAEPVGEDLFQWHFTIRGPRGSAFEGGVYHGRIILPPAYPYKPPHIIFMTKNGRFEVGRKICLSISAFHPETWQPAWGLRLMLEALISFMPSPGQGAIGAL</sequence>
<comment type="caution">
    <text evidence="2">The sequence shown here is derived from an EMBL/GenBank/DDBJ whole genome shotgun (WGS) entry which is preliminary data.</text>
</comment>
<evidence type="ECO:0000313" key="3">
    <source>
        <dbReference type="EMBL" id="KAA0172329.1"/>
    </source>
</evidence>
<dbReference type="EMBL" id="VLTL01000001">
    <property type="protein sequence ID" value="KAA0172329.1"/>
    <property type="molecule type" value="Genomic_DNA"/>
</dbReference>
<reference evidence="4 5" key="1">
    <citation type="submission" date="2019-07" db="EMBL/GenBank/DDBJ databases">
        <title>Genomes of Cafeteria roenbergensis.</title>
        <authorList>
            <person name="Fischer M.G."/>
            <person name="Hackl T."/>
            <person name="Roman M."/>
        </authorList>
    </citation>
    <scope>NUCLEOTIDE SEQUENCE [LARGE SCALE GENOMIC DNA]</scope>
    <source>
        <strain evidence="2 5">Cflag</strain>
        <strain evidence="3 4">RCC970-E3</strain>
    </source>
</reference>
<dbReference type="InterPro" id="IPR000608">
    <property type="entry name" value="UBC"/>
</dbReference>
<dbReference type="Gene3D" id="3.10.110.10">
    <property type="entry name" value="Ubiquitin Conjugating Enzyme"/>
    <property type="match status" value="1"/>
</dbReference>
<dbReference type="SUPFAM" id="SSF54495">
    <property type="entry name" value="UBC-like"/>
    <property type="match status" value="1"/>
</dbReference>
<dbReference type="Proteomes" id="UP000324907">
    <property type="component" value="Unassembled WGS sequence"/>
</dbReference>
<dbReference type="InterPro" id="IPR050113">
    <property type="entry name" value="Ub_conjugating_enzyme"/>
</dbReference>
<organism evidence="2 5">
    <name type="scientific">Cafeteria roenbergensis</name>
    <name type="common">Marine flagellate</name>
    <dbReference type="NCBI Taxonomy" id="33653"/>
    <lineage>
        <taxon>Eukaryota</taxon>
        <taxon>Sar</taxon>
        <taxon>Stramenopiles</taxon>
        <taxon>Bigyra</taxon>
        <taxon>Opalozoa</taxon>
        <taxon>Bicosoecida</taxon>
        <taxon>Cafeteriaceae</taxon>
        <taxon>Cafeteria</taxon>
    </lineage>
</organism>
<protein>
    <recommendedName>
        <fullName evidence="1">UBC core domain-containing protein</fullName>
    </recommendedName>
</protein>
<evidence type="ECO:0000313" key="4">
    <source>
        <dbReference type="Proteomes" id="UP000324907"/>
    </source>
</evidence>
<evidence type="ECO:0000259" key="1">
    <source>
        <dbReference type="PROSITE" id="PS50127"/>
    </source>
</evidence>
<proteinExistence type="predicted"/>
<dbReference type="EMBL" id="VLTM01000005">
    <property type="protein sequence ID" value="KAA0167410.1"/>
    <property type="molecule type" value="Genomic_DNA"/>
</dbReference>
<gene>
    <name evidence="3" type="ORF">FNF28_00013</name>
    <name evidence="2" type="ORF">FNF31_00851</name>
</gene>
<dbReference type="PROSITE" id="PS50127">
    <property type="entry name" value="UBC_2"/>
    <property type="match status" value="1"/>
</dbReference>
<dbReference type="InterPro" id="IPR016135">
    <property type="entry name" value="UBQ-conjugating_enzyme/RWD"/>
</dbReference>
<accession>A0A5A8DU76</accession>
<dbReference type="Proteomes" id="UP000325113">
    <property type="component" value="Unassembled WGS sequence"/>
</dbReference>
<dbReference type="SMART" id="SM00212">
    <property type="entry name" value="UBCc"/>
    <property type="match status" value="1"/>
</dbReference>
<dbReference type="CDD" id="cd23799">
    <property type="entry name" value="UBCc_UBE2J"/>
    <property type="match status" value="1"/>
</dbReference>